<dbReference type="AlphaFoldDB" id="Q01VF6"/>
<evidence type="ECO:0000259" key="1">
    <source>
        <dbReference type="Pfam" id="PF06283"/>
    </source>
</evidence>
<evidence type="ECO:0000313" key="2">
    <source>
        <dbReference type="EMBL" id="ABJ86359.1"/>
    </source>
</evidence>
<dbReference type="PANTHER" id="PTHR40469:SF2">
    <property type="entry name" value="GALACTOSE-BINDING DOMAIN-LIKE SUPERFAMILY PROTEIN"/>
    <property type="match status" value="1"/>
</dbReference>
<protein>
    <recommendedName>
        <fullName evidence="1">ThuA-like domain-containing protein</fullName>
    </recommendedName>
</protein>
<dbReference type="InterPro" id="IPR029010">
    <property type="entry name" value="ThuA-like"/>
</dbReference>
<reference evidence="2" key="1">
    <citation type="submission" date="2006-10" db="EMBL/GenBank/DDBJ databases">
        <title>Complete sequence of Solibacter usitatus Ellin6076.</title>
        <authorList>
            <consortium name="US DOE Joint Genome Institute"/>
            <person name="Copeland A."/>
            <person name="Lucas S."/>
            <person name="Lapidus A."/>
            <person name="Barry K."/>
            <person name="Detter J.C."/>
            <person name="Glavina del Rio T."/>
            <person name="Hammon N."/>
            <person name="Israni S."/>
            <person name="Dalin E."/>
            <person name="Tice H."/>
            <person name="Pitluck S."/>
            <person name="Thompson L.S."/>
            <person name="Brettin T."/>
            <person name="Bruce D."/>
            <person name="Han C."/>
            <person name="Tapia R."/>
            <person name="Gilna P."/>
            <person name="Schmutz J."/>
            <person name="Larimer F."/>
            <person name="Land M."/>
            <person name="Hauser L."/>
            <person name="Kyrpides N."/>
            <person name="Mikhailova N."/>
            <person name="Janssen P.H."/>
            <person name="Kuske C.R."/>
            <person name="Richardson P."/>
        </authorList>
    </citation>
    <scope>NUCLEOTIDE SEQUENCE</scope>
    <source>
        <strain evidence="2">Ellin6076</strain>
    </source>
</reference>
<gene>
    <name evidence="2" type="ordered locus">Acid_5410</name>
</gene>
<dbReference type="KEGG" id="sus:Acid_5410"/>
<accession>Q01VF6</accession>
<dbReference type="HOGENOM" id="CLU_082117_0_0_0"/>
<dbReference type="InParanoid" id="Q01VF6"/>
<dbReference type="PANTHER" id="PTHR40469">
    <property type="entry name" value="SECRETED GLYCOSYL HYDROLASE"/>
    <property type="match status" value="1"/>
</dbReference>
<dbReference type="Pfam" id="PF06283">
    <property type="entry name" value="ThuA"/>
    <property type="match status" value="1"/>
</dbReference>
<organism evidence="2">
    <name type="scientific">Solibacter usitatus (strain Ellin6076)</name>
    <dbReference type="NCBI Taxonomy" id="234267"/>
    <lineage>
        <taxon>Bacteria</taxon>
        <taxon>Pseudomonadati</taxon>
        <taxon>Acidobacteriota</taxon>
        <taxon>Terriglobia</taxon>
        <taxon>Bryobacterales</taxon>
        <taxon>Solibacteraceae</taxon>
        <taxon>Candidatus Solibacter</taxon>
    </lineage>
</organism>
<sequence>MAVESDFMRSLIFGLACVFLLGTAQLAPAQTPKIQVLIITGQNGHDWRATTPVLRKLLENSKRFEVRVTEEFRGGGPETLAPYDLVVLNYYDGNKPAQRWGERADKALLDFVRGGKGLVIYHFSAAAFNGWSEYEQLCAGNWRPNNGHHSARHDFTVTLTDREHPITRGLRATFPQGNDELYANLKWQPEGTYHVLATAYDDHSLYKAGEKQPIPGAGLNQPMLWTVEFGSGRVFTTALGHDPDAMKMAGFVATFVRGAEWAATGNVTIPAPDELK</sequence>
<name>Q01VF6_SOLUE</name>
<dbReference type="eggNOG" id="COG3828">
    <property type="taxonomic scope" value="Bacteria"/>
</dbReference>
<dbReference type="SUPFAM" id="SSF52317">
    <property type="entry name" value="Class I glutamine amidotransferase-like"/>
    <property type="match status" value="1"/>
</dbReference>
<dbReference type="InterPro" id="IPR029062">
    <property type="entry name" value="Class_I_gatase-like"/>
</dbReference>
<dbReference type="Gene3D" id="3.40.50.880">
    <property type="match status" value="1"/>
</dbReference>
<dbReference type="STRING" id="234267.Acid_5410"/>
<dbReference type="EMBL" id="CP000473">
    <property type="protein sequence ID" value="ABJ86359.1"/>
    <property type="molecule type" value="Genomic_DNA"/>
</dbReference>
<feature type="domain" description="ThuA-like" evidence="1">
    <location>
        <begin position="35"/>
        <end position="262"/>
    </location>
</feature>
<proteinExistence type="predicted"/>